<dbReference type="OrthoDB" id="3270019at2759"/>
<dbReference type="PANTHER" id="PTHR33266:SF1">
    <property type="entry name" value="F-BOX DOMAIN-CONTAINING PROTEIN"/>
    <property type="match status" value="1"/>
</dbReference>
<reference evidence="1 2" key="1">
    <citation type="submission" date="2018-02" db="EMBL/GenBank/DDBJ databases">
        <title>Genome sequence of the basidiomycete white-rot fungus Phlebia centrifuga.</title>
        <authorList>
            <person name="Granchi Z."/>
            <person name="Peng M."/>
            <person name="de Vries R.P."/>
            <person name="Hilden K."/>
            <person name="Makela M.R."/>
            <person name="Grigoriev I."/>
            <person name="Riley R."/>
        </authorList>
    </citation>
    <scope>NUCLEOTIDE SEQUENCE [LARGE SCALE GENOMIC DNA]</scope>
    <source>
        <strain evidence="1 2">FBCC195</strain>
    </source>
</reference>
<evidence type="ECO:0000313" key="1">
    <source>
        <dbReference type="EMBL" id="PSR81571.1"/>
    </source>
</evidence>
<sequence>MQKEIELVAGHMRDRGELVPRLLLTLAHSQAQHSQGHIALIDKIPPNPTSETICLPYSRPILLVDFLKALISPDWIDVILDSYPTTITKGNPLSRPFREALKDAYINFTHFVRAGDSRDITYEAAWLSFVRGMGIQCSSRQPMIDIFLPVLLRDEKIGRHVMSGVFIQIKNRGQRRILTLMRKD</sequence>
<comment type="caution">
    <text evidence="1">The sequence shown here is derived from an EMBL/GenBank/DDBJ whole genome shotgun (WGS) entry which is preliminary data.</text>
</comment>
<organism evidence="1 2">
    <name type="scientific">Hermanssonia centrifuga</name>
    <dbReference type="NCBI Taxonomy" id="98765"/>
    <lineage>
        <taxon>Eukaryota</taxon>
        <taxon>Fungi</taxon>
        <taxon>Dikarya</taxon>
        <taxon>Basidiomycota</taxon>
        <taxon>Agaricomycotina</taxon>
        <taxon>Agaricomycetes</taxon>
        <taxon>Polyporales</taxon>
        <taxon>Meruliaceae</taxon>
        <taxon>Hermanssonia</taxon>
    </lineage>
</organism>
<protein>
    <submittedName>
        <fullName evidence="1">Uncharacterized protein</fullName>
    </submittedName>
</protein>
<dbReference type="STRING" id="98765.A0A2R6NZP2"/>
<dbReference type="AlphaFoldDB" id="A0A2R6NZP2"/>
<accession>A0A2R6NZP2</accession>
<gene>
    <name evidence="1" type="ORF">PHLCEN_2v6337</name>
</gene>
<keyword evidence="2" id="KW-1185">Reference proteome</keyword>
<dbReference type="Proteomes" id="UP000186601">
    <property type="component" value="Unassembled WGS sequence"/>
</dbReference>
<dbReference type="PANTHER" id="PTHR33266">
    <property type="entry name" value="CHROMOSOME 15, WHOLE GENOME SHOTGUN SEQUENCE"/>
    <property type="match status" value="1"/>
</dbReference>
<dbReference type="EMBL" id="MLYV02000613">
    <property type="protein sequence ID" value="PSR81571.1"/>
    <property type="molecule type" value="Genomic_DNA"/>
</dbReference>
<evidence type="ECO:0000313" key="2">
    <source>
        <dbReference type="Proteomes" id="UP000186601"/>
    </source>
</evidence>
<proteinExistence type="predicted"/>
<name>A0A2R6NZP2_9APHY</name>